<reference evidence="1 2" key="1">
    <citation type="submission" date="2017-01" db="EMBL/GenBank/DDBJ databases">
        <title>Genome analysis of Paenibacillus selenitrireducens ES3-24.</title>
        <authorList>
            <person name="Xu D."/>
            <person name="Yao R."/>
            <person name="Zheng S."/>
        </authorList>
    </citation>
    <scope>NUCLEOTIDE SEQUENCE [LARGE SCALE GENOMIC DNA]</scope>
    <source>
        <strain evidence="1 2">ES3-24</strain>
    </source>
</reference>
<dbReference type="GO" id="GO:0015035">
    <property type="term" value="F:protein-disulfide reductase activity"/>
    <property type="evidence" value="ECO:0007669"/>
    <property type="project" value="InterPro"/>
</dbReference>
<dbReference type="PANTHER" id="PTHR33639">
    <property type="entry name" value="THIOL-DISULFIDE OXIDOREDUCTASE DCC"/>
    <property type="match status" value="1"/>
</dbReference>
<accession>A0A1T2XCQ5</accession>
<dbReference type="Proteomes" id="UP000190188">
    <property type="component" value="Unassembled WGS sequence"/>
</dbReference>
<dbReference type="RefSeq" id="WP_078499440.1">
    <property type="nucleotide sequence ID" value="NZ_MSZX01000005.1"/>
</dbReference>
<keyword evidence="2" id="KW-1185">Reference proteome</keyword>
<name>A0A1T2XCQ5_9BACL</name>
<dbReference type="Pfam" id="PF04134">
    <property type="entry name" value="DCC1-like"/>
    <property type="match status" value="1"/>
</dbReference>
<dbReference type="InterPro" id="IPR052927">
    <property type="entry name" value="DCC_oxidoreductase"/>
</dbReference>
<evidence type="ECO:0008006" key="3">
    <source>
        <dbReference type="Google" id="ProtNLM"/>
    </source>
</evidence>
<comment type="caution">
    <text evidence="1">The sequence shown here is derived from an EMBL/GenBank/DDBJ whole genome shotgun (WGS) entry which is preliminary data.</text>
</comment>
<protein>
    <recommendedName>
        <fullName evidence="3">Thiol-disulfide oxidoreductase DCC</fullName>
    </recommendedName>
</protein>
<dbReference type="AlphaFoldDB" id="A0A1T2XCQ5"/>
<proteinExistence type="predicted"/>
<dbReference type="EMBL" id="MSZX01000005">
    <property type="protein sequence ID" value="OPA77697.1"/>
    <property type="molecule type" value="Genomic_DNA"/>
</dbReference>
<evidence type="ECO:0000313" key="1">
    <source>
        <dbReference type="EMBL" id="OPA77697.1"/>
    </source>
</evidence>
<dbReference type="OrthoDB" id="9785438at2"/>
<gene>
    <name evidence="1" type="ORF">BVG16_14755</name>
</gene>
<sequence length="132" mass="15299">MKAQAIILFDGVCNLCNSSVQFIIRRDPSAYYAFASLQSEVGQRLLEEHHYQGALDSVILIEHNQLYAKSDAALRIVRHLHGGWRVFGLGRFIPRAVRDSIYTFVARHRYRWFGKQESCMLPSPELRSRFLD</sequence>
<dbReference type="PANTHER" id="PTHR33639:SF2">
    <property type="entry name" value="DUF393 DOMAIN-CONTAINING PROTEIN"/>
    <property type="match status" value="1"/>
</dbReference>
<dbReference type="STRING" id="1324314.BVG16_14755"/>
<evidence type="ECO:0000313" key="2">
    <source>
        <dbReference type="Proteomes" id="UP000190188"/>
    </source>
</evidence>
<dbReference type="InterPro" id="IPR007263">
    <property type="entry name" value="DCC1-like"/>
</dbReference>
<organism evidence="1 2">
    <name type="scientific">Paenibacillus selenitireducens</name>
    <dbReference type="NCBI Taxonomy" id="1324314"/>
    <lineage>
        <taxon>Bacteria</taxon>
        <taxon>Bacillati</taxon>
        <taxon>Bacillota</taxon>
        <taxon>Bacilli</taxon>
        <taxon>Bacillales</taxon>
        <taxon>Paenibacillaceae</taxon>
        <taxon>Paenibacillus</taxon>
    </lineage>
</organism>